<keyword evidence="4" id="KW-1133">Transmembrane helix</keyword>
<dbReference type="eggNOG" id="COG3630">
    <property type="taxonomic scope" value="Bacteria"/>
</dbReference>
<evidence type="ECO:0000256" key="3">
    <source>
        <dbReference type="ARBA" id="ARBA00022692"/>
    </source>
</evidence>
<evidence type="ECO:0000313" key="6">
    <source>
        <dbReference type="EMBL" id="ABY93975.1"/>
    </source>
</evidence>
<evidence type="ECO:0008006" key="8">
    <source>
        <dbReference type="Google" id="ProtNLM"/>
    </source>
</evidence>
<dbReference type="HOGENOM" id="CLU_188941_0_0_9"/>
<comment type="subcellular location">
    <subcellularLocation>
        <location evidence="1">Cell membrane</location>
    </subcellularLocation>
</comment>
<dbReference type="GO" id="GO:0005886">
    <property type="term" value="C:plasma membrane"/>
    <property type="evidence" value="ECO:0007669"/>
    <property type="project" value="UniProtKB-SubCell"/>
</dbReference>
<evidence type="ECO:0000256" key="1">
    <source>
        <dbReference type="ARBA" id="ARBA00004236"/>
    </source>
</evidence>
<evidence type="ECO:0000256" key="5">
    <source>
        <dbReference type="ARBA" id="ARBA00023136"/>
    </source>
</evidence>
<keyword evidence="7" id="KW-1185">Reference proteome</keyword>
<organism evidence="6 7">
    <name type="scientific">Thermoanaerobacter pseudethanolicus (strain ATCC 33223 / 39E)</name>
    <name type="common">Clostridium thermohydrosulfuricum</name>
    <dbReference type="NCBI Taxonomy" id="340099"/>
    <lineage>
        <taxon>Bacteria</taxon>
        <taxon>Bacillati</taxon>
        <taxon>Bacillota</taxon>
        <taxon>Clostridia</taxon>
        <taxon>Thermoanaerobacterales</taxon>
        <taxon>Thermoanaerobacteraceae</taxon>
        <taxon>Thermoanaerobacter</taxon>
    </lineage>
</organism>
<dbReference type="Proteomes" id="UP000002156">
    <property type="component" value="Chromosome"/>
</dbReference>
<proteinExistence type="predicted"/>
<dbReference type="GO" id="GO:0015081">
    <property type="term" value="F:sodium ion transmembrane transporter activity"/>
    <property type="evidence" value="ECO:0007669"/>
    <property type="project" value="InterPro"/>
</dbReference>
<reference evidence="7" key="1">
    <citation type="submission" date="2008-01" db="EMBL/GenBank/DDBJ databases">
        <title>Complete sequence of Thermoanaerobacter pseudethanolicus 39E.</title>
        <authorList>
            <person name="Copeland A."/>
            <person name="Lucas S."/>
            <person name="Lapidus A."/>
            <person name="Barry K."/>
            <person name="Glavina del Rio T."/>
            <person name="Dalin E."/>
            <person name="Tice H."/>
            <person name="Pitluck S."/>
            <person name="Bruce D."/>
            <person name="Goodwin L."/>
            <person name="Saunders E."/>
            <person name="Brettin T."/>
            <person name="Detter J.C."/>
            <person name="Han C."/>
            <person name="Schmutz J."/>
            <person name="Larimer F."/>
            <person name="Land M."/>
            <person name="Hauser L."/>
            <person name="Kyrpides N."/>
            <person name="Lykidis A."/>
            <person name="Hemme C."/>
            <person name="Fields M.W."/>
            <person name="He Z."/>
            <person name="Zhou J."/>
            <person name="Richardson P."/>
        </authorList>
    </citation>
    <scope>NUCLEOTIDE SEQUENCE [LARGE SCALE GENOMIC DNA]</scope>
    <source>
        <strain evidence="7">ATCC 33223 / DSM 2355 / 39E</strain>
    </source>
</reference>
<dbReference type="RefSeq" id="WP_003867804.1">
    <property type="nucleotide sequence ID" value="NC_010321.1"/>
</dbReference>
<evidence type="ECO:0000256" key="2">
    <source>
        <dbReference type="ARBA" id="ARBA00022475"/>
    </source>
</evidence>
<dbReference type="Pfam" id="PF04277">
    <property type="entry name" value="OAD_gamma"/>
    <property type="match status" value="1"/>
</dbReference>
<dbReference type="KEGG" id="tpd:Teth39_0306"/>
<dbReference type="STRING" id="340099.Teth39_0306"/>
<sequence length="85" mass="9804">MEGFLEFLKKIFNNKEEEKVKKEEKIDKNGENEEETELVAAITAAVALYLQADVSSFYVKSIVRLPETAPVWAKVGRQEQMRTRL</sequence>
<protein>
    <recommendedName>
        <fullName evidence="8">Sodium pump decarboxylase, gamma subunit</fullName>
    </recommendedName>
</protein>
<keyword evidence="5" id="KW-0472">Membrane</keyword>
<accession>B0KC39</accession>
<name>B0KC39_THEP3</name>
<keyword evidence="2" id="KW-1003">Cell membrane</keyword>
<evidence type="ECO:0000313" key="7">
    <source>
        <dbReference type="Proteomes" id="UP000002156"/>
    </source>
</evidence>
<keyword evidence="3" id="KW-0812">Transmembrane</keyword>
<dbReference type="EMBL" id="CP000924">
    <property type="protein sequence ID" value="ABY93975.1"/>
    <property type="molecule type" value="Genomic_DNA"/>
</dbReference>
<dbReference type="AlphaFoldDB" id="B0KC39"/>
<dbReference type="GO" id="GO:0036376">
    <property type="term" value="P:sodium ion export across plasma membrane"/>
    <property type="evidence" value="ECO:0007669"/>
    <property type="project" value="InterPro"/>
</dbReference>
<dbReference type="InterPro" id="IPR005899">
    <property type="entry name" value="Na_pump_deCOase"/>
</dbReference>
<gene>
    <name evidence="6" type="ordered locus">Teth39_0306</name>
</gene>
<evidence type="ECO:0000256" key="4">
    <source>
        <dbReference type="ARBA" id="ARBA00022989"/>
    </source>
</evidence>